<organism evidence="2 3">
    <name type="scientific">Streptomyces capitiformicae</name>
    <dbReference type="NCBI Taxonomy" id="2014920"/>
    <lineage>
        <taxon>Bacteria</taxon>
        <taxon>Bacillati</taxon>
        <taxon>Actinomycetota</taxon>
        <taxon>Actinomycetes</taxon>
        <taxon>Kitasatosporales</taxon>
        <taxon>Streptomycetaceae</taxon>
        <taxon>Streptomyces</taxon>
    </lineage>
</organism>
<dbReference type="PANTHER" id="PTHR13774">
    <property type="entry name" value="PHENAZINE BIOSYNTHESIS PROTEIN"/>
    <property type="match status" value="1"/>
</dbReference>
<gene>
    <name evidence="2" type="ORF">GCM10017771_44940</name>
</gene>
<dbReference type="EMBL" id="BNAT01000015">
    <property type="protein sequence ID" value="GHE29292.1"/>
    <property type="molecule type" value="Genomic_DNA"/>
</dbReference>
<dbReference type="GO" id="GO:0005737">
    <property type="term" value="C:cytoplasm"/>
    <property type="evidence" value="ECO:0007669"/>
    <property type="project" value="TreeGrafter"/>
</dbReference>
<dbReference type="GO" id="GO:0016853">
    <property type="term" value="F:isomerase activity"/>
    <property type="evidence" value="ECO:0007669"/>
    <property type="project" value="TreeGrafter"/>
</dbReference>
<reference evidence="2" key="2">
    <citation type="submission" date="2020-09" db="EMBL/GenBank/DDBJ databases">
        <authorList>
            <person name="Sun Q."/>
            <person name="Zhou Y."/>
        </authorList>
    </citation>
    <scope>NUCLEOTIDE SEQUENCE</scope>
    <source>
        <strain evidence="2">CGMCC 4.7403</strain>
    </source>
</reference>
<name>A0A919DAV8_9ACTN</name>
<dbReference type="SUPFAM" id="SSF54506">
    <property type="entry name" value="Diaminopimelate epimerase-like"/>
    <property type="match status" value="1"/>
</dbReference>
<dbReference type="InterPro" id="IPR003719">
    <property type="entry name" value="Phenazine_PhzF-like"/>
</dbReference>
<reference evidence="2" key="1">
    <citation type="journal article" date="2014" name="Int. J. Syst. Evol. Microbiol.">
        <title>Complete genome sequence of Corynebacterium casei LMG S-19264T (=DSM 44701T), isolated from a smear-ripened cheese.</title>
        <authorList>
            <consortium name="US DOE Joint Genome Institute (JGI-PGF)"/>
            <person name="Walter F."/>
            <person name="Albersmeier A."/>
            <person name="Kalinowski J."/>
            <person name="Ruckert C."/>
        </authorList>
    </citation>
    <scope>NUCLEOTIDE SEQUENCE</scope>
    <source>
        <strain evidence="2">CGMCC 4.7403</strain>
    </source>
</reference>
<evidence type="ECO:0000313" key="3">
    <source>
        <dbReference type="Proteomes" id="UP000603227"/>
    </source>
</evidence>
<dbReference type="NCBIfam" id="TIGR00654">
    <property type="entry name" value="PhzF_family"/>
    <property type="match status" value="1"/>
</dbReference>
<dbReference type="RefSeq" id="WP_229913958.1">
    <property type="nucleotide sequence ID" value="NZ_BNAT01000015.1"/>
</dbReference>
<accession>A0A919DAV8</accession>
<dbReference type="PANTHER" id="PTHR13774:SF32">
    <property type="entry name" value="ANTISENSE-ENHANCING SEQUENCE 1"/>
    <property type="match status" value="1"/>
</dbReference>
<comment type="caution">
    <text evidence="2">The sequence shown here is derived from an EMBL/GenBank/DDBJ whole genome shotgun (WGS) entry which is preliminary data.</text>
</comment>
<dbReference type="AlphaFoldDB" id="A0A919DAV8"/>
<dbReference type="Pfam" id="PF02567">
    <property type="entry name" value="PhzC-PhzF"/>
    <property type="match status" value="1"/>
</dbReference>
<keyword evidence="3" id="KW-1185">Reference proteome</keyword>
<proteinExistence type="predicted"/>
<evidence type="ECO:0000313" key="2">
    <source>
        <dbReference type="EMBL" id="GHE29292.1"/>
    </source>
</evidence>
<feature type="active site" evidence="1">
    <location>
        <position position="63"/>
    </location>
</feature>
<protein>
    <submittedName>
        <fullName evidence="2">Phenazine biosynthesis protein PhzF</fullName>
    </submittedName>
</protein>
<dbReference type="Proteomes" id="UP000603227">
    <property type="component" value="Unassembled WGS sequence"/>
</dbReference>
<dbReference type="PIRSF" id="PIRSF016184">
    <property type="entry name" value="PhzC_PhzF"/>
    <property type="match status" value="1"/>
</dbReference>
<evidence type="ECO:0000256" key="1">
    <source>
        <dbReference type="PIRSR" id="PIRSR016184-1"/>
    </source>
</evidence>
<sequence length="294" mass="31204">MTQPDLVEEGVADMSDRRARSFAQVDVFSGTPWLGNPVAVVLDGGGISDLDMARFAAWTNLSETTFFVPPSSDEADYGLRIFTPGGEIPFAGHPTLGSAHAWLEAGGVPRTPGTVRQECGAGVVEVRRSGTRLAFRAPELTRAGPLDSAHLDRIARGLRIDRARIVDHQWVDNGPGWAAVRLASAAEVLALEPDDRSMRDLMLGVVGAYPEGGPLRFEMRAFGLPAGVREDPVTGSLHAGVAQWLVGDGTAPRSYRAGQGARLGRHGVVTAEAHGQDVWIGGESITCVRGTAHI</sequence>
<dbReference type="Gene3D" id="3.10.310.10">
    <property type="entry name" value="Diaminopimelate Epimerase, Chain A, domain 1"/>
    <property type="match status" value="2"/>
</dbReference>